<dbReference type="OrthoDB" id="5241360at2"/>
<protein>
    <recommendedName>
        <fullName evidence="4">Protein required for attachment to host cells</fullName>
    </recommendedName>
</protein>
<evidence type="ECO:0000256" key="1">
    <source>
        <dbReference type="SAM" id="MobiDB-lite"/>
    </source>
</evidence>
<dbReference type="RefSeq" id="WP_036819698.1">
    <property type="nucleotide sequence ID" value="NZ_AVBF01000028.1"/>
</dbReference>
<accession>A0A0A2TTG4</accession>
<dbReference type="Pfam" id="PF18846">
    <property type="entry name" value="baeRF_family5"/>
    <property type="match status" value="1"/>
</dbReference>
<dbReference type="Proteomes" id="UP000030147">
    <property type="component" value="Unassembled WGS sequence"/>
</dbReference>
<dbReference type="EMBL" id="AVBF01000028">
    <property type="protein sequence ID" value="KGP72565.1"/>
    <property type="molecule type" value="Genomic_DNA"/>
</dbReference>
<dbReference type="eggNOG" id="COG1503">
    <property type="taxonomic scope" value="Bacteria"/>
</dbReference>
<comment type="caution">
    <text evidence="2">The sequence shown here is derived from an EMBL/GenBank/DDBJ whole genome shotgun (WGS) entry which is preliminary data.</text>
</comment>
<dbReference type="AlphaFoldDB" id="A0A0A2TTG4"/>
<evidence type="ECO:0000313" key="2">
    <source>
        <dbReference type="EMBL" id="KGP72565.1"/>
    </source>
</evidence>
<organism evidence="2 3">
    <name type="scientific">Pontibacillus yanchengensis Y32</name>
    <dbReference type="NCBI Taxonomy" id="1385514"/>
    <lineage>
        <taxon>Bacteria</taxon>
        <taxon>Bacillati</taxon>
        <taxon>Bacillota</taxon>
        <taxon>Bacilli</taxon>
        <taxon>Bacillales</taxon>
        <taxon>Bacillaceae</taxon>
        <taxon>Pontibacillus</taxon>
    </lineage>
</organism>
<evidence type="ECO:0000313" key="3">
    <source>
        <dbReference type="Proteomes" id="UP000030147"/>
    </source>
</evidence>
<dbReference type="InterPro" id="IPR040983">
    <property type="entry name" value="Bact_RF_family5"/>
</dbReference>
<dbReference type="STRING" id="1385514.N782_11845"/>
<name>A0A0A2TTG4_9BACI</name>
<gene>
    <name evidence="2" type="ORF">N782_11845</name>
</gene>
<sequence length="267" mass="31074">MSIEKELKKLENFHVNKPDGVLTMYLNTDLADPEQQGGEWKIHFKNGMNNFDHYLQESDNKDEKRNFRELKEKIETYVQDYERNLSKSLIVIASTDGSLWFAQPIQMPVKTEFFWEETPVLDQFKELYNKFPKTGIILVQQEQVKVIGAELGSVQGTKHYELDLDTDDWREAQGPHQAQASMGKGGKSPQKEQFEDRFEANQQRWYKSLAPTLDKLAKNEGFDEIILVGAREEAEEIESHMNKPVKEIVNKNLLEHEETKIIDEVIL</sequence>
<reference evidence="2 3" key="1">
    <citation type="journal article" date="2015" name="Stand. Genomic Sci.">
        <title>High quality draft genome sequence of the moderately halophilic bacterium Pontibacillus yanchengensis Y32(T) and comparison among Pontibacillus genomes.</title>
        <authorList>
            <person name="Huang J."/>
            <person name="Qiao Z.X."/>
            <person name="Tang J.W."/>
            <person name="Wang G."/>
        </authorList>
    </citation>
    <scope>NUCLEOTIDE SEQUENCE [LARGE SCALE GENOMIC DNA]</scope>
    <source>
        <strain evidence="2 3">Y32</strain>
    </source>
</reference>
<feature type="region of interest" description="Disordered" evidence="1">
    <location>
        <begin position="173"/>
        <end position="192"/>
    </location>
</feature>
<keyword evidence="3" id="KW-1185">Reference proteome</keyword>
<evidence type="ECO:0008006" key="4">
    <source>
        <dbReference type="Google" id="ProtNLM"/>
    </source>
</evidence>
<proteinExistence type="predicted"/>